<dbReference type="Proteomes" id="UP000594262">
    <property type="component" value="Unplaced"/>
</dbReference>
<dbReference type="Pfam" id="PF24764">
    <property type="entry name" value="rva_4"/>
    <property type="match status" value="1"/>
</dbReference>
<evidence type="ECO:0000313" key="3">
    <source>
        <dbReference type="Proteomes" id="UP000594262"/>
    </source>
</evidence>
<dbReference type="AlphaFoldDB" id="A0A7M5XF75"/>
<name>A0A7M5XF75_9CNID</name>
<protein>
    <recommendedName>
        <fullName evidence="1">Integrase core domain-containing protein</fullName>
    </recommendedName>
</protein>
<proteinExistence type="predicted"/>
<dbReference type="PANTHER" id="PTHR46791:SF13">
    <property type="entry name" value="CLR5 DOMAIN-CONTAINING PROTEIN"/>
    <property type="match status" value="1"/>
</dbReference>
<accession>A0A7M5XF75</accession>
<keyword evidence="3" id="KW-1185">Reference proteome</keyword>
<dbReference type="PANTHER" id="PTHR46791">
    <property type="entry name" value="EXPRESSED PROTEIN"/>
    <property type="match status" value="1"/>
</dbReference>
<feature type="domain" description="Integrase core" evidence="1">
    <location>
        <begin position="119"/>
        <end position="297"/>
    </location>
</feature>
<dbReference type="OrthoDB" id="5949053at2759"/>
<evidence type="ECO:0000259" key="1">
    <source>
        <dbReference type="Pfam" id="PF24764"/>
    </source>
</evidence>
<organism evidence="2 3">
    <name type="scientific">Clytia hemisphaerica</name>
    <dbReference type="NCBI Taxonomy" id="252671"/>
    <lineage>
        <taxon>Eukaryota</taxon>
        <taxon>Metazoa</taxon>
        <taxon>Cnidaria</taxon>
        <taxon>Hydrozoa</taxon>
        <taxon>Hydroidolina</taxon>
        <taxon>Leptothecata</taxon>
        <taxon>Obeliida</taxon>
        <taxon>Clytiidae</taxon>
        <taxon>Clytia</taxon>
    </lineage>
</organism>
<dbReference type="InterPro" id="IPR058913">
    <property type="entry name" value="Integrase_dom_put"/>
</dbReference>
<dbReference type="EnsemblMetazoa" id="CLYHEMT022325.1">
    <property type="protein sequence ID" value="CLYHEMP022325.1"/>
    <property type="gene ID" value="CLYHEMG022325"/>
</dbReference>
<evidence type="ECO:0000313" key="2">
    <source>
        <dbReference type="EnsemblMetazoa" id="CLYHEMP022325.1"/>
    </source>
</evidence>
<dbReference type="RefSeq" id="XP_066933340.1">
    <property type="nucleotide sequence ID" value="XM_067077239.1"/>
</dbReference>
<dbReference type="GeneID" id="136821006"/>
<reference evidence="2" key="1">
    <citation type="submission" date="2021-01" db="UniProtKB">
        <authorList>
            <consortium name="EnsemblMetazoa"/>
        </authorList>
    </citation>
    <scope>IDENTIFICATION</scope>
</reference>
<sequence>MNRNNFIINSFHQGLSYKEILACLLKSLNLVLSLRQLKRILRDNNLRRRGNNNQVAIVNAIQSELRGDGCNLGYRSMHQKLILRHRLNTSREQVRLLLLHLDPEGVESRKRRRLRRRTYHCRGPNDVWHIDGYDKLKPYGFAVHGCVDGYSRKVLWLTVGSTNNDPEIIAKHYLDYVSEIKGTARRIRADCGTENSNVAGVQRFFRLHAEDEDDNFSGLESFLYGKSTSNQRIEAYWSRLRGAASQFWINLFKDMRDAGELDETDDIYRDCLRFSFMGLVQQSLDDARLLHNTHRIRPYPLQECPNGKPNIIYGIPEAYDTVDYKVEVEEDEIGIAREVTKEPLELGCSVEFLELANFIMEEEGLQAPENVDEAKILYFTLTAVIRNGHI</sequence>